<evidence type="ECO:0000256" key="1">
    <source>
        <dbReference type="ARBA" id="ARBA00006484"/>
    </source>
</evidence>
<dbReference type="EMBL" id="JAUJEA010000010">
    <property type="protein sequence ID" value="MDN5204261.1"/>
    <property type="molecule type" value="Genomic_DNA"/>
</dbReference>
<evidence type="ECO:0000313" key="4">
    <source>
        <dbReference type="Proteomes" id="UP001172082"/>
    </source>
</evidence>
<keyword evidence="4" id="KW-1185">Reference proteome</keyword>
<comment type="similarity">
    <text evidence="1">Belongs to the short-chain dehydrogenases/reductases (SDR) family.</text>
</comment>
<dbReference type="NCBIfam" id="NF006384">
    <property type="entry name" value="PRK08628.1"/>
    <property type="match status" value="1"/>
</dbReference>
<dbReference type="Proteomes" id="UP001172082">
    <property type="component" value="Unassembled WGS sequence"/>
</dbReference>
<dbReference type="RefSeq" id="WP_346754286.1">
    <property type="nucleotide sequence ID" value="NZ_JAUJEA010000010.1"/>
</dbReference>
<organism evidence="3 4">
    <name type="scientific">Splendidivirga corallicola</name>
    <dbReference type="NCBI Taxonomy" id="3051826"/>
    <lineage>
        <taxon>Bacteria</taxon>
        <taxon>Pseudomonadati</taxon>
        <taxon>Bacteroidota</taxon>
        <taxon>Cytophagia</taxon>
        <taxon>Cytophagales</taxon>
        <taxon>Splendidivirgaceae</taxon>
        <taxon>Splendidivirga</taxon>
    </lineage>
</organism>
<reference evidence="3" key="1">
    <citation type="submission" date="2023-06" db="EMBL/GenBank/DDBJ databases">
        <title>Genomic of Parafulvivirga corallium.</title>
        <authorList>
            <person name="Wang G."/>
        </authorList>
    </citation>
    <scope>NUCLEOTIDE SEQUENCE</scope>
    <source>
        <strain evidence="3">BMA10</strain>
    </source>
</reference>
<gene>
    <name evidence="3" type="ORF">QQ008_22910</name>
</gene>
<name>A0ABT8KU04_9BACT</name>
<dbReference type="Gene3D" id="3.40.50.720">
    <property type="entry name" value="NAD(P)-binding Rossmann-like Domain"/>
    <property type="match status" value="1"/>
</dbReference>
<dbReference type="SUPFAM" id="SSF51735">
    <property type="entry name" value="NAD(P)-binding Rossmann-fold domains"/>
    <property type="match status" value="1"/>
</dbReference>
<dbReference type="Pfam" id="PF13561">
    <property type="entry name" value="adh_short_C2"/>
    <property type="match status" value="1"/>
</dbReference>
<sequence>MDLNIAGQVVIVTGGSKGIGEGIARSVVREGGIPVIAGRDQKTGENLVNEFQNNGKEAFFIKVLLSTPETCKMVVDKTLDKYGKINALVNNAGVNDGVGLENGSPDLFKRSLLSNLGHYYYLAYYCLDALKKTKGTIINISSKTAITGQGNTSGYAASKGAQLALTREWSVELKKYGIRVNAIVPAEVMTPQYENWIKTFNEPEEKLKEITNKIPLGKRMTTIEEIGDMAAFLISGKTAETTGEFLFVDGGYVHLDRALLT</sequence>
<dbReference type="PRINTS" id="PR00081">
    <property type="entry name" value="GDHRDH"/>
</dbReference>
<keyword evidence="2" id="KW-0560">Oxidoreductase</keyword>
<dbReference type="InterPro" id="IPR036291">
    <property type="entry name" value="NAD(P)-bd_dom_sf"/>
</dbReference>
<proteinExistence type="inferred from homology"/>
<dbReference type="PRINTS" id="PR00080">
    <property type="entry name" value="SDRFAMILY"/>
</dbReference>
<protein>
    <submittedName>
        <fullName evidence="3">SDR family oxidoreductase</fullName>
    </submittedName>
</protein>
<dbReference type="PANTHER" id="PTHR43639:SF1">
    <property type="entry name" value="SHORT-CHAIN DEHYDROGENASE_REDUCTASE FAMILY PROTEIN"/>
    <property type="match status" value="1"/>
</dbReference>
<accession>A0ABT8KU04</accession>
<evidence type="ECO:0000256" key="2">
    <source>
        <dbReference type="ARBA" id="ARBA00023002"/>
    </source>
</evidence>
<dbReference type="CDD" id="cd05233">
    <property type="entry name" value="SDR_c"/>
    <property type="match status" value="1"/>
</dbReference>
<dbReference type="InterPro" id="IPR002347">
    <property type="entry name" value="SDR_fam"/>
</dbReference>
<comment type="caution">
    <text evidence="3">The sequence shown here is derived from an EMBL/GenBank/DDBJ whole genome shotgun (WGS) entry which is preliminary data.</text>
</comment>
<evidence type="ECO:0000313" key="3">
    <source>
        <dbReference type="EMBL" id="MDN5204261.1"/>
    </source>
</evidence>
<dbReference type="PANTHER" id="PTHR43639">
    <property type="entry name" value="OXIDOREDUCTASE, SHORT-CHAIN DEHYDROGENASE/REDUCTASE FAMILY (AFU_ORTHOLOGUE AFUA_5G02870)"/>
    <property type="match status" value="1"/>
</dbReference>